<dbReference type="EMBL" id="PKMF04000326">
    <property type="protein sequence ID" value="KAK7837602.1"/>
    <property type="molecule type" value="Genomic_DNA"/>
</dbReference>
<dbReference type="Proteomes" id="UP000237347">
    <property type="component" value="Unassembled WGS sequence"/>
</dbReference>
<keyword evidence="2" id="KW-1185">Reference proteome</keyword>
<reference evidence="1 2" key="1">
    <citation type="journal article" date="2018" name="Sci. Data">
        <title>The draft genome sequence of cork oak.</title>
        <authorList>
            <person name="Ramos A.M."/>
            <person name="Usie A."/>
            <person name="Barbosa P."/>
            <person name="Barros P.M."/>
            <person name="Capote T."/>
            <person name="Chaves I."/>
            <person name="Simoes F."/>
            <person name="Abreu I."/>
            <person name="Carrasquinho I."/>
            <person name="Faro C."/>
            <person name="Guimaraes J.B."/>
            <person name="Mendonca D."/>
            <person name="Nobrega F."/>
            <person name="Rodrigues L."/>
            <person name="Saibo N.J.M."/>
            <person name="Varela M.C."/>
            <person name="Egas C."/>
            <person name="Matos J."/>
            <person name="Miguel C.M."/>
            <person name="Oliveira M.M."/>
            <person name="Ricardo C.P."/>
            <person name="Goncalves S."/>
        </authorList>
    </citation>
    <scope>NUCLEOTIDE SEQUENCE [LARGE SCALE GENOMIC DNA]</scope>
    <source>
        <strain evidence="2">cv. HL8</strain>
    </source>
</reference>
<evidence type="ECO:0000313" key="2">
    <source>
        <dbReference type="Proteomes" id="UP000237347"/>
    </source>
</evidence>
<protein>
    <submittedName>
        <fullName evidence="1">Uncharacterized protein</fullName>
    </submittedName>
</protein>
<evidence type="ECO:0000313" key="1">
    <source>
        <dbReference type="EMBL" id="KAK7837602.1"/>
    </source>
</evidence>
<gene>
    <name evidence="1" type="ORF">CFP56_021131</name>
</gene>
<accession>A0AAW0KE96</accession>
<organism evidence="1 2">
    <name type="scientific">Quercus suber</name>
    <name type="common">Cork oak</name>
    <dbReference type="NCBI Taxonomy" id="58331"/>
    <lineage>
        <taxon>Eukaryota</taxon>
        <taxon>Viridiplantae</taxon>
        <taxon>Streptophyta</taxon>
        <taxon>Embryophyta</taxon>
        <taxon>Tracheophyta</taxon>
        <taxon>Spermatophyta</taxon>
        <taxon>Magnoliopsida</taxon>
        <taxon>eudicotyledons</taxon>
        <taxon>Gunneridae</taxon>
        <taxon>Pentapetalae</taxon>
        <taxon>rosids</taxon>
        <taxon>fabids</taxon>
        <taxon>Fagales</taxon>
        <taxon>Fagaceae</taxon>
        <taxon>Quercus</taxon>
    </lineage>
</organism>
<sequence>MEYELAHHSLELIKAQDAISIEIKHSNHGFAILSRLGLTESTQHPLQACGAPHSCPPLLLPPLASEIPRNRAAHLHSNHMFSRLLLPHPLTARHQQSSHSFVIQKEIFYHLHPRQSNRTPFEARCSISSFLLGDNLLRNLPKADFFGEVELGFSSNTVIGEEEEEEEEEEEAASYVVFMMKPGLIKGSLLNQRTLNWYILELRN</sequence>
<name>A0AAW0KE96_QUESU</name>
<proteinExistence type="predicted"/>
<dbReference type="AlphaFoldDB" id="A0AAW0KE96"/>
<comment type="caution">
    <text evidence="1">The sequence shown here is derived from an EMBL/GenBank/DDBJ whole genome shotgun (WGS) entry which is preliminary data.</text>
</comment>